<protein>
    <recommendedName>
        <fullName evidence="4 12">Cell division protein FtsX</fullName>
    </recommendedName>
</protein>
<evidence type="ECO:0000256" key="1">
    <source>
        <dbReference type="ARBA" id="ARBA00004429"/>
    </source>
</evidence>
<feature type="transmembrane region" description="Helical" evidence="14">
    <location>
        <begin position="297"/>
        <end position="320"/>
    </location>
</feature>
<sequence>MGRRRLPRPPRKPPAPRTRGPRFLERPGIWFNQHLKTVIETLGRLRANPLPSIMTVAVIGISLALPSALYVLSENLRAMAGGWDQTAAISLFLDLNVDDRKAATLADQLRNWEEIARIQIITRDQALAEFRDLGGFEDALDKITKNPLPTVLAIYPVPEHASPERLEILQERLLDLPEADFARMDTLWLQRLQAILDLVQVVALLLGGLLGIGVLLIVGNTIRLEILNRRIEIEIMELVGATAAFIRRPFLYTGAWYGLLGGLTAWLLVTLAILILQGSVSRLASLYHSEFRLTGLGFVDTLNMLSAGILLSFTGSWLAVNHHLQGAKPT</sequence>
<dbReference type="InterPro" id="IPR040690">
    <property type="entry name" value="FtsX_ECD"/>
</dbReference>
<dbReference type="InterPro" id="IPR047590">
    <property type="entry name" value="FtsX_proteobact-type"/>
</dbReference>
<evidence type="ECO:0000256" key="2">
    <source>
        <dbReference type="ARBA" id="ARBA00007379"/>
    </source>
</evidence>
<evidence type="ECO:0000256" key="7">
    <source>
        <dbReference type="ARBA" id="ARBA00022618"/>
    </source>
</evidence>
<dbReference type="PIRSF" id="PIRSF003097">
    <property type="entry name" value="FtsX"/>
    <property type="match status" value="1"/>
</dbReference>
<dbReference type="NCBIfam" id="TIGR00439">
    <property type="entry name" value="FtsX_Gneg"/>
    <property type="match status" value="1"/>
</dbReference>
<dbReference type="InterPro" id="IPR004513">
    <property type="entry name" value="FtsX"/>
</dbReference>
<evidence type="ECO:0000256" key="12">
    <source>
        <dbReference type="PIRNR" id="PIRNR003097"/>
    </source>
</evidence>
<proteinExistence type="inferred from homology"/>
<evidence type="ECO:0000313" key="17">
    <source>
        <dbReference type="EMBL" id="BCU08176.1"/>
    </source>
</evidence>
<evidence type="ECO:0000256" key="10">
    <source>
        <dbReference type="ARBA" id="ARBA00023136"/>
    </source>
</evidence>
<evidence type="ECO:0000256" key="11">
    <source>
        <dbReference type="ARBA" id="ARBA00023306"/>
    </source>
</evidence>
<feature type="region of interest" description="Disordered" evidence="13">
    <location>
        <begin position="1"/>
        <end position="22"/>
    </location>
</feature>
<keyword evidence="11 12" id="KW-0131">Cell cycle</keyword>
<evidence type="ECO:0000259" key="16">
    <source>
        <dbReference type="Pfam" id="PF18075"/>
    </source>
</evidence>
<accession>A0ABM7QRK0</accession>
<comment type="similarity">
    <text evidence="2 12">Belongs to the ABC-4 integral membrane protein family. FtsX subfamily.</text>
</comment>
<dbReference type="PANTHER" id="PTHR47755">
    <property type="entry name" value="CELL DIVISION PROTEIN FTSX"/>
    <property type="match status" value="1"/>
</dbReference>
<evidence type="ECO:0000259" key="15">
    <source>
        <dbReference type="Pfam" id="PF02687"/>
    </source>
</evidence>
<feature type="domain" description="FtsX extracellular" evidence="16">
    <location>
        <begin position="88"/>
        <end position="176"/>
    </location>
</feature>
<comment type="function">
    <text evidence="12">Part of the ABC transporter FtsEX involved in cellular division.</text>
</comment>
<keyword evidence="6 12" id="KW-0997">Cell inner membrane</keyword>
<evidence type="ECO:0000256" key="8">
    <source>
        <dbReference type="ARBA" id="ARBA00022692"/>
    </source>
</evidence>
<evidence type="ECO:0000256" key="9">
    <source>
        <dbReference type="ARBA" id="ARBA00022989"/>
    </source>
</evidence>
<dbReference type="EMBL" id="AP024563">
    <property type="protein sequence ID" value="BCU08176.1"/>
    <property type="molecule type" value="Genomic_DNA"/>
</dbReference>
<feature type="transmembrane region" description="Helical" evidence="14">
    <location>
        <begin position="198"/>
        <end position="219"/>
    </location>
</feature>
<dbReference type="Proteomes" id="UP000680679">
    <property type="component" value="Chromosome"/>
</dbReference>
<feature type="transmembrane region" description="Helical" evidence="14">
    <location>
        <begin position="53"/>
        <end position="72"/>
    </location>
</feature>
<dbReference type="Pfam" id="PF02687">
    <property type="entry name" value="FtsX"/>
    <property type="match status" value="1"/>
</dbReference>
<name>A0ABM7QRK0_9GAMM</name>
<dbReference type="Pfam" id="PF18075">
    <property type="entry name" value="FtsX_ECD"/>
    <property type="match status" value="1"/>
</dbReference>
<dbReference type="GO" id="GO:0051301">
    <property type="term" value="P:cell division"/>
    <property type="evidence" value="ECO:0007669"/>
    <property type="project" value="UniProtKB-KW"/>
</dbReference>
<evidence type="ECO:0000256" key="14">
    <source>
        <dbReference type="SAM" id="Phobius"/>
    </source>
</evidence>
<organism evidence="17 18">
    <name type="scientific">Allochromatium tepidum</name>
    <dbReference type="NCBI Taxonomy" id="553982"/>
    <lineage>
        <taxon>Bacteria</taxon>
        <taxon>Pseudomonadati</taxon>
        <taxon>Pseudomonadota</taxon>
        <taxon>Gammaproteobacteria</taxon>
        <taxon>Chromatiales</taxon>
        <taxon>Chromatiaceae</taxon>
        <taxon>Allochromatium</taxon>
    </lineage>
</organism>
<dbReference type="RefSeq" id="WP_213379187.1">
    <property type="nucleotide sequence ID" value="NZ_AP024563.1"/>
</dbReference>
<evidence type="ECO:0000313" key="18">
    <source>
        <dbReference type="Proteomes" id="UP000680679"/>
    </source>
</evidence>
<feature type="compositionally biased region" description="Basic residues" evidence="13">
    <location>
        <begin position="1"/>
        <end position="11"/>
    </location>
</feature>
<keyword evidence="8 14" id="KW-0812">Transmembrane</keyword>
<keyword evidence="5 12" id="KW-1003">Cell membrane</keyword>
<comment type="subcellular location">
    <subcellularLocation>
        <location evidence="1">Cell inner membrane</location>
        <topology evidence="1">Multi-pass membrane protein</topology>
    </subcellularLocation>
</comment>
<keyword evidence="10 12" id="KW-0472">Membrane</keyword>
<evidence type="ECO:0000256" key="13">
    <source>
        <dbReference type="SAM" id="MobiDB-lite"/>
    </source>
</evidence>
<feature type="domain" description="ABC3 transporter permease C-terminal" evidence="15">
    <location>
        <begin position="207"/>
        <end position="322"/>
    </location>
</feature>
<keyword evidence="9 14" id="KW-1133">Transmembrane helix</keyword>
<dbReference type="InterPro" id="IPR003838">
    <property type="entry name" value="ABC3_permease_C"/>
</dbReference>
<evidence type="ECO:0000256" key="6">
    <source>
        <dbReference type="ARBA" id="ARBA00022519"/>
    </source>
</evidence>
<keyword evidence="7 12" id="KW-0132">Cell division</keyword>
<reference evidence="17 18" key="1">
    <citation type="submission" date="2021-04" db="EMBL/GenBank/DDBJ databases">
        <title>Complete genome sequencing of Allochromatium tepidum strain NZ.</title>
        <authorList>
            <person name="Tsukatani Y."/>
            <person name="Mori H."/>
        </authorList>
    </citation>
    <scope>NUCLEOTIDE SEQUENCE [LARGE SCALE GENOMIC DNA]</scope>
    <source>
        <strain evidence="17 18">NZ</strain>
    </source>
</reference>
<keyword evidence="18" id="KW-1185">Reference proteome</keyword>
<evidence type="ECO:0000256" key="5">
    <source>
        <dbReference type="ARBA" id="ARBA00022475"/>
    </source>
</evidence>
<gene>
    <name evidence="17" type="primary">ftsX</name>
    <name evidence="17" type="ORF">Atep_28530</name>
</gene>
<dbReference type="PANTHER" id="PTHR47755:SF1">
    <property type="entry name" value="CELL DIVISION PROTEIN FTSX"/>
    <property type="match status" value="1"/>
</dbReference>
<evidence type="ECO:0000256" key="4">
    <source>
        <dbReference type="ARBA" id="ARBA00021907"/>
    </source>
</evidence>
<evidence type="ECO:0000256" key="3">
    <source>
        <dbReference type="ARBA" id="ARBA00011160"/>
    </source>
</evidence>
<feature type="transmembrane region" description="Helical" evidence="14">
    <location>
        <begin position="256"/>
        <end position="276"/>
    </location>
</feature>
<comment type="subunit">
    <text evidence="3">Forms a membrane-associated complex with FtsE.</text>
</comment>
<dbReference type="Gene3D" id="3.30.70.3040">
    <property type="match status" value="1"/>
</dbReference>